<sequence length="121" mass="13211">KKCCQFPAITLKFTSVLCYLAPPLASFPFGKPTELDLYQTQSFNTTRQFHKHLECALNLHCFLSSAANSLSCGASSAHPGVASIIWHPEPVGFHAATARAKLFFHSFPVCPCCAVLQSCCF</sequence>
<protein>
    <recommendedName>
        <fullName evidence="4">Secreted protein</fullName>
    </recommendedName>
</protein>
<dbReference type="AlphaFoldDB" id="A0A0S3S780"/>
<dbReference type="Proteomes" id="UP000291084">
    <property type="component" value="Chromosome 5"/>
</dbReference>
<evidence type="ECO:0000256" key="1">
    <source>
        <dbReference type="SAM" id="SignalP"/>
    </source>
</evidence>
<keyword evidence="3" id="KW-1185">Reference proteome</keyword>
<gene>
    <name evidence="2" type="primary">Vigan.05G219700</name>
    <name evidence="2" type="ORF">VIGAN_05219700</name>
</gene>
<name>A0A0S3S780_PHAAN</name>
<feature type="signal peptide" evidence="1">
    <location>
        <begin position="1"/>
        <end position="18"/>
    </location>
</feature>
<evidence type="ECO:0008006" key="4">
    <source>
        <dbReference type="Google" id="ProtNLM"/>
    </source>
</evidence>
<proteinExistence type="predicted"/>
<evidence type="ECO:0000313" key="3">
    <source>
        <dbReference type="Proteomes" id="UP000291084"/>
    </source>
</evidence>
<organism evidence="2 3">
    <name type="scientific">Vigna angularis var. angularis</name>
    <dbReference type="NCBI Taxonomy" id="157739"/>
    <lineage>
        <taxon>Eukaryota</taxon>
        <taxon>Viridiplantae</taxon>
        <taxon>Streptophyta</taxon>
        <taxon>Embryophyta</taxon>
        <taxon>Tracheophyta</taxon>
        <taxon>Spermatophyta</taxon>
        <taxon>Magnoliopsida</taxon>
        <taxon>eudicotyledons</taxon>
        <taxon>Gunneridae</taxon>
        <taxon>Pentapetalae</taxon>
        <taxon>rosids</taxon>
        <taxon>fabids</taxon>
        <taxon>Fabales</taxon>
        <taxon>Fabaceae</taxon>
        <taxon>Papilionoideae</taxon>
        <taxon>50 kb inversion clade</taxon>
        <taxon>NPAAA clade</taxon>
        <taxon>indigoferoid/millettioid clade</taxon>
        <taxon>Phaseoleae</taxon>
        <taxon>Vigna</taxon>
    </lineage>
</organism>
<keyword evidence="1" id="KW-0732">Signal</keyword>
<feature type="chain" id="PRO_5006617881" description="Secreted protein" evidence="1">
    <location>
        <begin position="19"/>
        <end position="121"/>
    </location>
</feature>
<accession>A0A0S3S780</accession>
<dbReference type="EMBL" id="AP015038">
    <property type="protein sequence ID" value="BAT88651.1"/>
    <property type="molecule type" value="Genomic_DNA"/>
</dbReference>
<evidence type="ECO:0000313" key="2">
    <source>
        <dbReference type="EMBL" id="BAT88651.1"/>
    </source>
</evidence>
<reference evidence="2 3" key="1">
    <citation type="journal article" date="2015" name="Sci. Rep.">
        <title>The power of single molecule real-time sequencing technology in the de novo assembly of a eukaryotic genome.</title>
        <authorList>
            <person name="Sakai H."/>
            <person name="Naito K."/>
            <person name="Ogiso-Tanaka E."/>
            <person name="Takahashi Y."/>
            <person name="Iseki K."/>
            <person name="Muto C."/>
            <person name="Satou K."/>
            <person name="Teruya K."/>
            <person name="Shiroma A."/>
            <person name="Shimoji M."/>
            <person name="Hirano T."/>
            <person name="Itoh T."/>
            <person name="Kaga A."/>
            <person name="Tomooka N."/>
        </authorList>
    </citation>
    <scope>NUCLEOTIDE SEQUENCE [LARGE SCALE GENOMIC DNA]</scope>
    <source>
        <strain evidence="3">cv. Shumari</strain>
    </source>
</reference>
<feature type="non-terminal residue" evidence="2">
    <location>
        <position position="1"/>
    </location>
</feature>